<dbReference type="EMBL" id="CACTIH010007260">
    <property type="protein sequence ID" value="CAA3006426.1"/>
    <property type="molecule type" value="Genomic_DNA"/>
</dbReference>
<evidence type="ECO:0000313" key="3">
    <source>
        <dbReference type="EMBL" id="CAA3006426.1"/>
    </source>
</evidence>
<dbReference type="AlphaFoldDB" id="A0A8S0TNK3"/>
<organism evidence="3 4">
    <name type="scientific">Olea europaea subsp. europaea</name>
    <dbReference type="NCBI Taxonomy" id="158383"/>
    <lineage>
        <taxon>Eukaryota</taxon>
        <taxon>Viridiplantae</taxon>
        <taxon>Streptophyta</taxon>
        <taxon>Embryophyta</taxon>
        <taxon>Tracheophyta</taxon>
        <taxon>Spermatophyta</taxon>
        <taxon>Magnoliopsida</taxon>
        <taxon>eudicotyledons</taxon>
        <taxon>Gunneridae</taxon>
        <taxon>Pentapetalae</taxon>
        <taxon>asterids</taxon>
        <taxon>lamiids</taxon>
        <taxon>Lamiales</taxon>
        <taxon>Oleaceae</taxon>
        <taxon>Oleeae</taxon>
        <taxon>Olea</taxon>
    </lineage>
</organism>
<feature type="chain" id="PRO_5035783964" description="Secreted protein" evidence="2">
    <location>
        <begin position="19"/>
        <end position="341"/>
    </location>
</feature>
<evidence type="ECO:0000256" key="2">
    <source>
        <dbReference type="SAM" id="SignalP"/>
    </source>
</evidence>
<keyword evidence="4" id="KW-1185">Reference proteome</keyword>
<protein>
    <recommendedName>
        <fullName evidence="5">Secreted protein</fullName>
    </recommendedName>
</protein>
<proteinExistence type="predicted"/>
<name>A0A8S0TNK3_OLEEU</name>
<evidence type="ECO:0000256" key="1">
    <source>
        <dbReference type="SAM" id="MobiDB-lite"/>
    </source>
</evidence>
<reference evidence="3 4" key="1">
    <citation type="submission" date="2019-12" db="EMBL/GenBank/DDBJ databases">
        <authorList>
            <person name="Alioto T."/>
            <person name="Alioto T."/>
            <person name="Gomez Garrido J."/>
        </authorList>
    </citation>
    <scope>NUCLEOTIDE SEQUENCE [LARGE SCALE GENOMIC DNA]</scope>
</reference>
<evidence type="ECO:0008006" key="5">
    <source>
        <dbReference type="Google" id="ProtNLM"/>
    </source>
</evidence>
<gene>
    <name evidence="3" type="ORF">OLEA9_A103916</name>
</gene>
<feature type="region of interest" description="Disordered" evidence="1">
    <location>
        <begin position="199"/>
        <end position="224"/>
    </location>
</feature>
<comment type="caution">
    <text evidence="3">The sequence shown here is derived from an EMBL/GenBank/DDBJ whole genome shotgun (WGS) entry which is preliminary data.</text>
</comment>
<feature type="signal peptide" evidence="2">
    <location>
        <begin position="1"/>
        <end position="18"/>
    </location>
</feature>
<sequence>MRLRRLVVVAASAAVGSAEPLGWLTNDYLIDRRRFARWPVPVRLRLRLRVRVRPIRIINKCACRPERGPPPPPACVPTDNKHKSELRRFRHFDHSVSLRASKRASECFSRGANVRPANKSIGARRRVVRPLIPRCPARALAAPFTSRWYAGGHSHLARSSNNNNNKWALSSRLLRAGSLPAIHVELDLFLVSRRVAPRANPTQPKGRAIARQAPMGRAGPGRDDVERVNTRSSEQVACALAQVRPIIHVQIHRARPVLGSCNCELGHLLGCRELWPASGQVSGRESLTVKQTQPTIVAVERGESDCAGLVRSNRSNLKVDARARATCAPASLAGPQKPSSG</sequence>
<dbReference type="Proteomes" id="UP000594638">
    <property type="component" value="Unassembled WGS sequence"/>
</dbReference>
<keyword evidence="2" id="KW-0732">Signal</keyword>
<dbReference type="Gramene" id="OE9A103916T1">
    <property type="protein sequence ID" value="OE9A103916C1"/>
    <property type="gene ID" value="OE9A103916"/>
</dbReference>
<accession>A0A8S0TNK3</accession>
<evidence type="ECO:0000313" key="4">
    <source>
        <dbReference type="Proteomes" id="UP000594638"/>
    </source>
</evidence>